<organism evidence="3 4">
    <name type="scientific">Rosa chinensis</name>
    <name type="common">China rose</name>
    <dbReference type="NCBI Taxonomy" id="74649"/>
    <lineage>
        <taxon>Eukaryota</taxon>
        <taxon>Viridiplantae</taxon>
        <taxon>Streptophyta</taxon>
        <taxon>Embryophyta</taxon>
        <taxon>Tracheophyta</taxon>
        <taxon>Spermatophyta</taxon>
        <taxon>Magnoliopsida</taxon>
        <taxon>eudicotyledons</taxon>
        <taxon>Gunneridae</taxon>
        <taxon>Pentapetalae</taxon>
        <taxon>rosids</taxon>
        <taxon>fabids</taxon>
        <taxon>Rosales</taxon>
        <taxon>Rosaceae</taxon>
        <taxon>Rosoideae</taxon>
        <taxon>Rosoideae incertae sedis</taxon>
        <taxon>Rosa</taxon>
    </lineage>
</organism>
<dbReference type="EMBL" id="PDCK01000039">
    <property type="protein sequence ID" value="PRQ60487.1"/>
    <property type="molecule type" value="Genomic_DNA"/>
</dbReference>
<keyword evidence="2" id="KW-0812">Transmembrane</keyword>
<feature type="transmembrane region" description="Helical" evidence="2">
    <location>
        <begin position="205"/>
        <end position="227"/>
    </location>
</feature>
<keyword evidence="1" id="KW-0407">Ion channel</keyword>
<keyword evidence="2" id="KW-0472">Membrane</keyword>
<sequence length="307" mass="36275">MFVACSPHLNPATTEEQFTIENLPWSSAEIYNPYSSSFRPMWNYYISNGVCVRYFNGSFNLFLYVLVLNEDVKCIGGDKKLKKTALCLRSLTDIHYVYDIYFQIVFLLNTMRHDANRERRFLPLVKRIARAIWRSYILIDTLAVLPIPQVAILIFFTKMRGTKSLNTRNFLNSLVMVQYVARILRIYQIYKKIENKQPSSRETRIWVKGVFMFLFTSHVIGALWYFFSFQREIDCWRYVCRVENGCELRTFNCAQDHSFQNVQFLNDLCPISSPNTTLTNFGIFLDTSIWYIRVNRFSAKKIVLFLV</sequence>
<protein>
    <recommendedName>
        <fullName evidence="5">Ion transport domain-containing protein</fullName>
    </recommendedName>
</protein>
<accession>A0A2P6SP73</accession>
<keyword evidence="1" id="KW-0813">Transport</keyword>
<evidence type="ECO:0008006" key="5">
    <source>
        <dbReference type="Google" id="ProtNLM"/>
    </source>
</evidence>
<dbReference type="PANTHER" id="PTHR45651">
    <property type="entry name" value="CYCLIC NUCLEOTIDE-GATED ION CHANNEL 15-RELATED-RELATED"/>
    <property type="match status" value="1"/>
</dbReference>
<keyword evidence="4" id="KW-1185">Reference proteome</keyword>
<name>A0A2P6SP73_ROSCH</name>
<dbReference type="Proteomes" id="UP000238479">
    <property type="component" value="Chromosome 1"/>
</dbReference>
<dbReference type="GO" id="GO:0034220">
    <property type="term" value="P:monoatomic ion transmembrane transport"/>
    <property type="evidence" value="ECO:0007669"/>
    <property type="project" value="UniProtKB-KW"/>
</dbReference>
<dbReference type="Gramene" id="PRQ60487">
    <property type="protein sequence ID" value="PRQ60487"/>
    <property type="gene ID" value="RchiOBHm_Chr1g0381801"/>
</dbReference>
<evidence type="ECO:0000256" key="2">
    <source>
        <dbReference type="SAM" id="Phobius"/>
    </source>
</evidence>
<reference evidence="3 4" key="1">
    <citation type="journal article" date="2018" name="Nat. Genet.">
        <title>The Rosa genome provides new insights in the design of modern roses.</title>
        <authorList>
            <person name="Bendahmane M."/>
        </authorList>
    </citation>
    <scope>NUCLEOTIDE SEQUENCE [LARGE SCALE GENOMIC DNA]</scope>
    <source>
        <strain evidence="4">cv. Old Blush</strain>
    </source>
</reference>
<evidence type="ECO:0000256" key="1">
    <source>
        <dbReference type="ARBA" id="ARBA00023303"/>
    </source>
</evidence>
<dbReference type="PANTHER" id="PTHR45651:SF68">
    <property type="entry name" value="ION TRANSPORT DOMAIN-CONTAINING PROTEIN"/>
    <property type="match status" value="1"/>
</dbReference>
<dbReference type="STRING" id="74649.A0A2P6SP73"/>
<proteinExistence type="predicted"/>
<dbReference type="GO" id="GO:0016020">
    <property type="term" value="C:membrane"/>
    <property type="evidence" value="ECO:0007669"/>
    <property type="project" value="UniProtKB-SubCell"/>
</dbReference>
<dbReference type="AlphaFoldDB" id="A0A2P6SP73"/>
<keyword evidence="1" id="KW-0406">Ion transport</keyword>
<evidence type="ECO:0000313" key="3">
    <source>
        <dbReference type="EMBL" id="PRQ60487.1"/>
    </source>
</evidence>
<feature type="transmembrane region" description="Helical" evidence="2">
    <location>
        <begin position="168"/>
        <end position="184"/>
    </location>
</feature>
<comment type="caution">
    <text evidence="3">The sequence shown here is derived from an EMBL/GenBank/DDBJ whole genome shotgun (WGS) entry which is preliminary data.</text>
</comment>
<feature type="transmembrane region" description="Helical" evidence="2">
    <location>
        <begin position="136"/>
        <end position="156"/>
    </location>
</feature>
<dbReference type="SUPFAM" id="SSF81324">
    <property type="entry name" value="Voltage-gated potassium channels"/>
    <property type="match status" value="1"/>
</dbReference>
<evidence type="ECO:0000313" key="4">
    <source>
        <dbReference type="Proteomes" id="UP000238479"/>
    </source>
</evidence>
<keyword evidence="2" id="KW-1133">Transmembrane helix</keyword>
<gene>
    <name evidence="3" type="ORF">RchiOBHm_Chr1g0381801</name>
</gene>